<gene>
    <name evidence="1" type="ORF">H5410_043353</name>
</gene>
<name>A0A9J5XYY4_SOLCO</name>
<dbReference type="InterPro" id="IPR052562">
    <property type="entry name" value="Ketohexokinase-related"/>
</dbReference>
<accession>A0A9J5XYY4</accession>
<keyword evidence="2" id="KW-1185">Reference proteome</keyword>
<dbReference type="Proteomes" id="UP000824120">
    <property type="component" value="Chromosome 8"/>
</dbReference>
<dbReference type="AlphaFoldDB" id="A0A9J5XYY4"/>
<dbReference type="InterPro" id="IPR029056">
    <property type="entry name" value="Ribokinase-like"/>
</dbReference>
<reference evidence="1 2" key="1">
    <citation type="submission" date="2020-09" db="EMBL/GenBank/DDBJ databases">
        <title>De no assembly of potato wild relative species, Solanum commersonii.</title>
        <authorList>
            <person name="Cho K."/>
        </authorList>
    </citation>
    <scope>NUCLEOTIDE SEQUENCE [LARGE SCALE GENOMIC DNA]</scope>
    <source>
        <strain evidence="1">LZ3.2</strain>
        <tissue evidence="1">Leaf</tissue>
    </source>
</reference>
<dbReference type="SUPFAM" id="SSF53613">
    <property type="entry name" value="Ribokinase-like"/>
    <property type="match status" value="1"/>
</dbReference>
<dbReference type="EMBL" id="JACXVP010000008">
    <property type="protein sequence ID" value="KAG5592839.1"/>
    <property type="molecule type" value="Genomic_DNA"/>
</dbReference>
<protein>
    <submittedName>
        <fullName evidence="1">Uncharacterized protein</fullName>
    </submittedName>
</protein>
<evidence type="ECO:0000313" key="1">
    <source>
        <dbReference type="EMBL" id="KAG5592839.1"/>
    </source>
</evidence>
<proteinExistence type="predicted"/>
<sequence>MPFGFPVQAHRRNIPIVIDTESKRERVDDLLNLATYIVWIEAPSIPAALVSVLLKLPNIKFVIVTLGEDGYMMLERAEAGMLAYFLGSSDDIAKGIGTVSGKLLLGTAEKIPPSELVMHLLEQFYMGIYFSVSNIYRSVENKESKALIELREESLTCGLEIRKVECVSKTGKRKVAEAKDTC</sequence>
<evidence type="ECO:0000313" key="2">
    <source>
        <dbReference type="Proteomes" id="UP000824120"/>
    </source>
</evidence>
<dbReference type="PANTHER" id="PTHR42774">
    <property type="entry name" value="PHOSPHOTRANSFERASE SYSTEM TRANSPORT PROTEIN"/>
    <property type="match status" value="1"/>
</dbReference>
<dbReference type="PANTHER" id="PTHR42774:SF10">
    <property type="entry name" value="KETOHEXOKINASE-LIKE ISOFORM X1"/>
    <property type="match status" value="1"/>
</dbReference>
<dbReference type="OrthoDB" id="204058at2759"/>
<organism evidence="1 2">
    <name type="scientific">Solanum commersonii</name>
    <name type="common">Commerson's wild potato</name>
    <name type="synonym">Commerson's nightshade</name>
    <dbReference type="NCBI Taxonomy" id="4109"/>
    <lineage>
        <taxon>Eukaryota</taxon>
        <taxon>Viridiplantae</taxon>
        <taxon>Streptophyta</taxon>
        <taxon>Embryophyta</taxon>
        <taxon>Tracheophyta</taxon>
        <taxon>Spermatophyta</taxon>
        <taxon>Magnoliopsida</taxon>
        <taxon>eudicotyledons</taxon>
        <taxon>Gunneridae</taxon>
        <taxon>Pentapetalae</taxon>
        <taxon>asterids</taxon>
        <taxon>lamiids</taxon>
        <taxon>Solanales</taxon>
        <taxon>Solanaceae</taxon>
        <taxon>Solanoideae</taxon>
        <taxon>Solaneae</taxon>
        <taxon>Solanum</taxon>
    </lineage>
</organism>
<comment type="caution">
    <text evidence="1">The sequence shown here is derived from an EMBL/GenBank/DDBJ whole genome shotgun (WGS) entry which is preliminary data.</text>
</comment>